<dbReference type="EMBL" id="MN739626">
    <property type="protein sequence ID" value="QHT16801.1"/>
    <property type="molecule type" value="Genomic_DNA"/>
</dbReference>
<accession>A0A6C0DK47</accession>
<dbReference type="AlphaFoldDB" id="A0A6C0DK47"/>
<organism evidence="2">
    <name type="scientific">viral metagenome</name>
    <dbReference type="NCBI Taxonomy" id="1070528"/>
    <lineage>
        <taxon>unclassified sequences</taxon>
        <taxon>metagenomes</taxon>
        <taxon>organismal metagenomes</taxon>
    </lineage>
</organism>
<dbReference type="Pfam" id="PF18454">
    <property type="entry name" value="Mtd_N"/>
    <property type="match status" value="1"/>
</dbReference>
<dbReference type="SUPFAM" id="SSF69349">
    <property type="entry name" value="Phage fibre proteins"/>
    <property type="match status" value="1"/>
</dbReference>
<dbReference type="InterPro" id="IPR041352">
    <property type="entry name" value="Mtd_N"/>
</dbReference>
<evidence type="ECO:0000313" key="2">
    <source>
        <dbReference type="EMBL" id="QHT16801.1"/>
    </source>
</evidence>
<proteinExistence type="predicted"/>
<reference evidence="2" key="1">
    <citation type="journal article" date="2020" name="Nature">
        <title>Giant virus diversity and host interactions through global metagenomics.</title>
        <authorList>
            <person name="Schulz F."/>
            <person name="Roux S."/>
            <person name="Paez-Espino D."/>
            <person name="Jungbluth S."/>
            <person name="Walsh D.A."/>
            <person name="Denef V.J."/>
            <person name="McMahon K.D."/>
            <person name="Konstantinidis K.T."/>
            <person name="Eloe-Fadrosh E.A."/>
            <person name="Kyrpides N.C."/>
            <person name="Woyke T."/>
        </authorList>
    </citation>
    <scope>NUCLEOTIDE SEQUENCE</scope>
    <source>
        <strain evidence="2">GVMAG-M-3300023174-189</strain>
    </source>
</reference>
<sequence>MPYIQLQFRRDSSLNWIQTNPILASGEMGIELDTHTFKIGDGVLRWNDLPYGGLQGPPGPAGGTPVAPGIPGQVLTFTGPASGDVVWAYPPYGSGKSALIKAAFSLTNFDFLNATRNISQTFGTGYTPGIYVNNVISGSVTDTTGFAINIAPNYNMLNLPIIIGTIAYWDGQKVNYMQIKFGNSSTSNAVRASIVPRNIPGIDPSTNLPTYGAPLQLRVEGISSAAFSGVSNISSTAPLNYAIVIYLELAN</sequence>
<name>A0A6C0DK47_9ZZZZ</name>
<evidence type="ECO:0000259" key="1">
    <source>
        <dbReference type="Pfam" id="PF18454"/>
    </source>
</evidence>
<feature type="domain" description="Major tropism determinant N-terminal" evidence="1">
    <location>
        <begin position="7"/>
        <end position="43"/>
    </location>
</feature>
<protein>
    <recommendedName>
        <fullName evidence="1">Major tropism determinant N-terminal domain-containing protein</fullName>
    </recommendedName>
</protein>